<dbReference type="EMBL" id="DS271676">
    <property type="protein sequence ID" value="EFP03548.1"/>
    <property type="molecule type" value="Genomic_DNA"/>
</dbReference>
<accession>E3NWL1</accession>
<proteinExistence type="predicted"/>
<gene>
    <name evidence="1" type="ORF">CRE_21110</name>
</gene>
<reference evidence="1" key="1">
    <citation type="submission" date="2007-07" db="EMBL/GenBank/DDBJ databases">
        <title>PCAP assembly of the Caenorhabditis remanei genome.</title>
        <authorList>
            <consortium name="The Caenorhabditis remanei Sequencing Consortium"/>
            <person name="Wilson R.K."/>
        </authorList>
    </citation>
    <scope>NUCLEOTIDE SEQUENCE [LARGE SCALE GENOMIC DNA]</scope>
    <source>
        <strain evidence="1">PB4641</strain>
    </source>
</reference>
<dbReference type="STRING" id="31234.E3NWL1"/>
<protein>
    <submittedName>
        <fullName evidence="1">Uncharacterized protein</fullName>
    </submittedName>
</protein>
<dbReference type="Proteomes" id="UP000008281">
    <property type="component" value="Unassembled WGS sequence"/>
</dbReference>
<name>E3NWL1_CAERE</name>
<dbReference type="HOGENOM" id="CLU_1422684_0_0_1"/>
<evidence type="ECO:0000313" key="2">
    <source>
        <dbReference type="Proteomes" id="UP000008281"/>
    </source>
</evidence>
<sequence>MTKMECENAVDHHQVGNQTLISKGNGIFHSLPSVTKIEPWIKGGQCDEGTVYSLEVGEIATPDGEKVISPLGDTSGCQAPKGQCELTDALILWISDGITKFCKYSKVQTTEAYITKTKIAIPSLQMALEIKQNQNDTQIENCSLRMAVITNNGFMISIRDYRQSLSELIDSVEKKQRRRRSLTLKEDQRVY</sequence>
<organism evidence="2">
    <name type="scientific">Caenorhabditis remanei</name>
    <name type="common">Caenorhabditis vulgaris</name>
    <dbReference type="NCBI Taxonomy" id="31234"/>
    <lineage>
        <taxon>Eukaryota</taxon>
        <taxon>Metazoa</taxon>
        <taxon>Ecdysozoa</taxon>
        <taxon>Nematoda</taxon>
        <taxon>Chromadorea</taxon>
        <taxon>Rhabditida</taxon>
        <taxon>Rhabditina</taxon>
        <taxon>Rhabditomorpha</taxon>
        <taxon>Rhabditoidea</taxon>
        <taxon>Rhabditidae</taxon>
        <taxon>Peloderinae</taxon>
        <taxon>Caenorhabditis</taxon>
    </lineage>
</organism>
<dbReference type="OMA" id="IEPWIKG"/>
<dbReference type="AlphaFoldDB" id="E3NWL1"/>
<evidence type="ECO:0000313" key="1">
    <source>
        <dbReference type="EMBL" id="EFP03548.1"/>
    </source>
</evidence>
<dbReference type="InParanoid" id="E3NWL1"/>
<keyword evidence="2" id="KW-1185">Reference proteome</keyword>